<dbReference type="Proteomes" id="UP000676917">
    <property type="component" value="Unassembled WGS sequence"/>
</dbReference>
<feature type="domain" description="CheW-like" evidence="1">
    <location>
        <begin position="4"/>
        <end position="144"/>
    </location>
</feature>
<comment type="caution">
    <text evidence="2">The sequence shown here is derived from an EMBL/GenBank/DDBJ whole genome shotgun (WGS) entry which is preliminary data.</text>
</comment>
<dbReference type="EMBL" id="BORP01000002">
    <property type="protein sequence ID" value="GIO27034.1"/>
    <property type="molecule type" value="Genomic_DNA"/>
</dbReference>
<dbReference type="GO" id="GO:0006935">
    <property type="term" value="P:chemotaxis"/>
    <property type="evidence" value="ECO:0007669"/>
    <property type="project" value="InterPro"/>
</dbReference>
<protein>
    <submittedName>
        <fullName evidence="2">Chemotaxis protein CheW</fullName>
    </submittedName>
</protein>
<dbReference type="Gene3D" id="2.40.50.180">
    <property type="entry name" value="CheA-289, Domain 4"/>
    <property type="match status" value="1"/>
</dbReference>
<sequence length="153" mass="16952">MEETMKVIVFSLSGQRFGANIQQVISIEKMKEITKVPGTSSFIKGIFSFHGETVPVLDLKERLQMEQTAQTDSNRIIVVNIDNIQVGLIVDAATDVIDIEMEIIEDAKAMGGVIHKDYIKGVAKLANELLILLDLGRVLALEEKEELQEVLAN</sequence>
<dbReference type="InterPro" id="IPR002545">
    <property type="entry name" value="CheW-lke_dom"/>
</dbReference>
<dbReference type="AlphaFoldDB" id="A0A919X775"/>
<dbReference type="Pfam" id="PF01584">
    <property type="entry name" value="CheW"/>
    <property type="match status" value="1"/>
</dbReference>
<reference evidence="2" key="1">
    <citation type="submission" date="2021-03" db="EMBL/GenBank/DDBJ databases">
        <title>Antimicrobial resistance genes in bacteria isolated from Japanese honey, and their potential for conferring macrolide and lincosamide resistance in the American foulbrood pathogen Paenibacillus larvae.</title>
        <authorList>
            <person name="Okamoto M."/>
            <person name="Kumagai M."/>
            <person name="Kanamori H."/>
            <person name="Takamatsu D."/>
        </authorList>
    </citation>
    <scope>NUCLEOTIDE SEQUENCE</scope>
    <source>
        <strain evidence="2">J43TS3</strain>
    </source>
</reference>
<dbReference type="InterPro" id="IPR036061">
    <property type="entry name" value="CheW-like_dom_sf"/>
</dbReference>
<dbReference type="SMART" id="SM00260">
    <property type="entry name" value="CheW"/>
    <property type="match status" value="1"/>
</dbReference>
<dbReference type="SUPFAM" id="SSF50341">
    <property type="entry name" value="CheW-like"/>
    <property type="match status" value="1"/>
</dbReference>
<name>A0A919X775_9BACI</name>
<dbReference type="Gene3D" id="2.30.30.40">
    <property type="entry name" value="SH3 Domains"/>
    <property type="match status" value="1"/>
</dbReference>
<dbReference type="PROSITE" id="PS50851">
    <property type="entry name" value="CHEW"/>
    <property type="match status" value="1"/>
</dbReference>
<dbReference type="PANTHER" id="PTHR22617">
    <property type="entry name" value="CHEMOTAXIS SENSOR HISTIDINE KINASE-RELATED"/>
    <property type="match status" value="1"/>
</dbReference>
<keyword evidence="3" id="KW-1185">Reference proteome</keyword>
<dbReference type="GO" id="GO:0007165">
    <property type="term" value="P:signal transduction"/>
    <property type="evidence" value="ECO:0007669"/>
    <property type="project" value="InterPro"/>
</dbReference>
<dbReference type="InterPro" id="IPR039315">
    <property type="entry name" value="CheW"/>
</dbReference>
<gene>
    <name evidence="2" type="ORF">J43TS3_16450</name>
</gene>
<dbReference type="PANTHER" id="PTHR22617:SF23">
    <property type="entry name" value="CHEMOTAXIS PROTEIN CHEW"/>
    <property type="match status" value="1"/>
</dbReference>
<accession>A0A919X775</accession>
<organism evidence="2 3">
    <name type="scientific">Ornithinibacillus bavariensis</name>
    <dbReference type="NCBI Taxonomy" id="545502"/>
    <lineage>
        <taxon>Bacteria</taxon>
        <taxon>Bacillati</taxon>
        <taxon>Bacillota</taxon>
        <taxon>Bacilli</taxon>
        <taxon>Bacillales</taxon>
        <taxon>Bacillaceae</taxon>
        <taxon>Ornithinibacillus</taxon>
    </lineage>
</organism>
<evidence type="ECO:0000259" key="1">
    <source>
        <dbReference type="PROSITE" id="PS50851"/>
    </source>
</evidence>
<dbReference type="GO" id="GO:0005829">
    <property type="term" value="C:cytosol"/>
    <property type="evidence" value="ECO:0007669"/>
    <property type="project" value="TreeGrafter"/>
</dbReference>
<evidence type="ECO:0000313" key="3">
    <source>
        <dbReference type="Proteomes" id="UP000676917"/>
    </source>
</evidence>
<dbReference type="RefSeq" id="WP_212920516.1">
    <property type="nucleotide sequence ID" value="NZ_BORP01000002.1"/>
</dbReference>
<proteinExistence type="predicted"/>
<evidence type="ECO:0000313" key="2">
    <source>
        <dbReference type="EMBL" id="GIO27034.1"/>
    </source>
</evidence>